<keyword evidence="8" id="KW-0418">Kinase</keyword>
<evidence type="ECO:0000256" key="16">
    <source>
        <dbReference type="PROSITE-ProRule" id="PRU00169"/>
    </source>
</evidence>
<dbReference type="InterPro" id="IPR004358">
    <property type="entry name" value="Sig_transdc_His_kin-like_C"/>
</dbReference>
<dbReference type="SUPFAM" id="SSF55874">
    <property type="entry name" value="ATPase domain of HSP90 chaperone/DNA topoisomerase II/histidine kinase"/>
    <property type="match status" value="1"/>
</dbReference>
<feature type="domain" description="Histidine kinase" evidence="19">
    <location>
        <begin position="405"/>
        <end position="627"/>
    </location>
</feature>
<dbReference type="GO" id="GO:0005524">
    <property type="term" value="F:ATP binding"/>
    <property type="evidence" value="ECO:0007669"/>
    <property type="project" value="UniProtKB-KW"/>
</dbReference>
<dbReference type="GO" id="GO:0016020">
    <property type="term" value="C:membrane"/>
    <property type="evidence" value="ECO:0007669"/>
    <property type="project" value="UniProtKB-SubCell"/>
</dbReference>
<dbReference type="SMART" id="SM00388">
    <property type="entry name" value="HisKA"/>
    <property type="match status" value="1"/>
</dbReference>
<feature type="transmembrane region" description="Helical" evidence="18">
    <location>
        <begin position="148"/>
        <end position="169"/>
    </location>
</feature>
<keyword evidence="10" id="KW-0902">Two-component regulatory system</keyword>
<evidence type="ECO:0000259" key="19">
    <source>
        <dbReference type="PROSITE" id="PS50109"/>
    </source>
</evidence>
<dbReference type="PROSITE" id="PS50110">
    <property type="entry name" value="RESPONSE_REGULATORY"/>
    <property type="match status" value="1"/>
</dbReference>
<keyword evidence="18" id="KW-1133">Transmembrane helix</keyword>
<dbReference type="PANTHER" id="PTHR45339:SF1">
    <property type="entry name" value="HYBRID SIGNAL TRANSDUCTION HISTIDINE KINASE J"/>
    <property type="match status" value="1"/>
</dbReference>
<evidence type="ECO:0000256" key="5">
    <source>
        <dbReference type="ARBA" id="ARBA00022679"/>
    </source>
</evidence>
<dbReference type="InterPro" id="IPR003594">
    <property type="entry name" value="HATPase_dom"/>
</dbReference>
<dbReference type="CDD" id="cd00082">
    <property type="entry name" value="HisKA"/>
    <property type="match status" value="1"/>
</dbReference>
<comment type="caution">
    <text evidence="24">The sequence shown here is derived from an EMBL/GenBank/DDBJ whole genome shotgun (WGS) entry which is preliminary data.</text>
</comment>
<evidence type="ECO:0000259" key="22">
    <source>
        <dbReference type="PROSITE" id="PS50113"/>
    </source>
</evidence>
<feature type="domain" description="HAMP" evidence="23">
    <location>
        <begin position="171"/>
        <end position="224"/>
    </location>
</feature>
<keyword evidence="25" id="KW-1185">Reference proteome</keyword>
<feature type="transmembrane region" description="Helical" evidence="18">
    <location>
        <begin position="9"/>
        <end position="31"/>
    </location>
</feature>
<dbReference type="Gene3D" id="6.10.340.10">
    <property type="match status" value="1"/>
</dbReference>
<comment type="subunit">
    <text evidence="13">At low DSF concentrations, interacts with RpfF.</text>
</comment>
<dbReference type="GO" id="GO:0000155">
    <property type="term" value="F:phosphorelay sensor kinase activity"/>
    <property type="evidence" value="ECO:0007669"/>
    <property type="project" value="InterPro"/>
</dbReference>
<keyword evidence="9" id="KW-0067">ATP-binding</keyword>
<dbReference type="Pfam" id="PF00989">
    <property type="entry name" value="PAS"/>
    <property type="match status" value="1"/>
</dbReference>
<dbReference type="PROSITE" id="PS50112">
    <property type="entry name" value="PAS"/>
    <property type="match status" value="1"/>
</dbReference>
<keyword evidence="17" id="KW-0175">Coiled coil</keyword>
<feature type="domain" description="PAS" evidence="21">
    <location>
        <begin position="257"/>
        <end position="328"/>
    </location>
</feature>
<evidence type="ECO:0000256" key="3">
    <source>
        <dbReference type="ARBA" id="ARBA00012438"/>
    </source>
</evidence>
<feature type="domain" description="Response regulatory" evidence="20">
    <location>
        <begin position="658"/>
        <end position="777"/>
    </location>
</feature>
<evidence type="ECO:0000313" key="25">
    <source>
        <dbReference type="Proteomes" id="UP000433309"/>
    </source>
</evidence>
<evidence type="ECO:0000256" key="1">
    <source>
        <dbReference type="ARBA" id="ARBA00000085"/>
    </source>
</evidence>
<dbReference type="InterPro" id="IPR011006">
    <property type="entry name" value="CheY-like_superfamily"/>
</dbReference>
<dbReference type="SUPFAM" id="SSF47384">
    <property type="entry name" value="Homodimeric domain of signal transducing histidine kinase"/>
    <property type="match status" value="1"/>
</dbReference>
<dbReference type="PROSITE" id="PS50109">
    <property type="entry name" value="HIS_KIN"/>
    <property type="match status" value="1"/>
</dbReference>
<evidence type="ECO:0000256" key="18">
    <source>
        <dbReference type="SAM" id="Phobius"/>
    </source>
</evidence>
<evidence type="ECO:0000256" key="10">
    <source>
        <dbReference type="ARBA" id="ARBA00023012"/>
    </source>
</evidence>
<dbReference type="CDD" id="cd17546">
    <property type="entry name" value="REC_hyHK_CKI1_RcsC-like"/>
    <property type="match status" value="1"/>
</dbReference>
<dbReference type="SMART" id="SM00387">
    <property type="entry name" value="HATPase_c"/>
    <property type="match status" value="1"/>
</dbReference>
<accession>A0A6I2L3Z3</accession>
<reference evidence="24 25" key="1">
    <citation type="submission" date="2019-11" db="EMBL/GenBank/DDBJ databases">
        <title>Novel species isolated from a subtropical stream in China.</title>
        <authorList>
            <person name="Lu H."/>
        </authorList>
    </citation>
    <scope>NUCLEOTIDE SEQUENCE [LARGE SCALE GENOMIC DNA]</scope>
    <source>
        <strain evidence="24 25">FT80W</strain>
    </source>
</reference>
<dbReference type="SMART" id="SM00091">
    <property type="entry name" value="PAS"/>
    <property type="match status" value="1"/>
</dbReference>
<evidence type="ECO:0000256" key="12">
    <source>
        <dbReference type="ARBA" id="ARBA00058004"/>
    </source>
</evidence>
<evidence type="ECO:0000256" key="2">
    <source>
        <dbReference type="ARBA" id="ARBA00004370"/>
    </source>
</evidence>
<dbReference type="GO" id="GO:0006355">
    <property type="term" value="P:regulation of DNA-templated transcription"/>
    <property type="evidence" value="ECO:0007669"/>
    <property type="project" value="InterPro"/>
</dbReference>
<dbReference type="InterPro" id="IPR005467">
    <property type="entry name" value="His_kinase_dom"/>
</dbReference>
<dbReference type="InterPro" id="IPR013767">
    <property type="entry name" value="PAS_fold"/>
</dbReference>
<protein>
    <recommendedName>
        <fullName evidence="14">Sensory/regulatory protein RpfC</fullName>
        <ecNumber evidence="3">2.7.13.3</ecNumber>
    </recommendedName>
    <alternativeName>
        <fullName evidence="15">Virulence sensor protein BvgS</fullName>
    </alternativeName>
</protein>
<comment type="function">
    <text evidence="12">Member of the two-component regulatory system BvgS/BvgA. Phosphorylates BvgA via a four-step phosphorelay in response to environmental signals.</text>
</comment>
<keyword evidence="11" id="KW-0843">Virulence</keyword>
<evidence type="ECO:0000256" key="8">
    <source>
        <dbReference type="ARBA" id="ARBA00022777"/>
    </source>
</evidence>
<dbReference type="Proteomes" id="UP000433309">
    <property type="component" value="Unassembled WGS sequence"/>
</dbReference>
<dbReference type="SUPFAM" id="SSF55785">
    <property type="entry name" value="PYP-like sensor domain (PAS domain)"/>
    <property type="match status" value="1"/>
</dbReference>
<evidence type="ECO:0000256" key="4">
    <source>
        <dbReference type="ARBA" id="ARBA00022553"/>
    </source>
</evidence>
<dbReference type="AlphaFoldDB" id="A0A6I2L3Z3"/>
<dbReference type="InterPro" id="IPR000700">
    <property type="entry name" value="PAS-assoc_C"/>
</dbReference>
<keyword evidence="5" id="KW-0808">Transferase</keyword>
<dbReference type="InterPro" id="IPR035965">
    <property type="entry name" value="PAS-like_dom_sf"/>
</dbReference>
<dbReference type="PROSITE" id="PS50885">
    <property type="entry name" value="HAMP"/>
    <property type="match status" value="1"/>
</dbReference>
<evidence type="ECO:0000256" key="6">
    <source>
        <dbReference type="ARBA" id="ARBA00022729"/>
    </source>
</evidence>
<feature type="coiled-coil region" evidence="17">
    <location>
        <begin position="215"/>
        <end position="242"/>
    </location>
</feature>
<gene>
    <name evidence="24" type="ORF">GJ699_22945</name>
</gene>
<keyword evidence="18" id="KW-0472">Membrane</keyword>
<dbReference type="SMART" id="SM00448">
    <property type="entry name" value="REC"/>
    <property type="match status" value="1"/>
</dbReference>
<dbReference type="InterPro" id="IPR000014">
    <property type="entry name" value="PAS"/>
</dbReference>
<keyword evidence="4 16" id="KW-0597">Phosphoprotein</keyword>
<dbReference type="PRINTS" id="PR00344">
    <property type="entry name" value="BCTRLSENSOR"/>
</dbReference>
<evidence type="ECO:0000256" key="14">
    <source>
        <dbReference type="ARBA" id="ARBA00068150"/>
    </source>
</evidence>
<evidence type="ECO:0000256" key="15">
    <source>
        <dbReference type="ARBA" id="ARBA00070152"/>
    </source>
</evidence>
<evidence type="ECO:0000256" key="7">
    <source>
        <dbReference type="ARBA" id="ARBA00022741"/>
    </source>
</evidence>
<comment type="subcellular location">
    <subcellularLocation>
        <location evidence="2">Membrane</location>
    </subcellularLocation>
</comment>
<dbReference type="PANTHER" id="PTHR45339">
    <property type="entry name" value="HYBRID SIGNAL TRANSDUCTION HISTIDINE KINASE J"/>
    <property type="match status" value="1"/>
</dbReference>
<evidence type="ECO:0000313" key="24">
    <source>
        <dbReference type="EMBL" id="MRW92861.1"/>
    </source>
</evidence>
<dbReference type="Gene3D" id="1.10.287.130">
    <property type="match status" value="1"/>
</dbReference>
<dbReference type="FunFam" id="3.30.565.10:FF:000010">
    <property type="entry name" value="Sensor histidine kinase RcsC"/>
    <property type="match status" value="1"/>
</dbReference>
<dbReference type="InterPro" id="IPR001789">
    <property type="entry name" value="Sig_transdc_resp-reg_receiver"/>
</dbReference>
<dbReference type="FunFam" id="1.10.287.130:FF:000002">
    <property type="entry name" value="Two-component osmosensing histidine kinase"/>
    <property type="match status" value="1"/>
</dbReference>
<feature type="modified residue" description="4-aspartylphosphate" evidence="16">
    <location>
        <position position="710"/>
    </location>
</feature>
<dbReference type="SUPFAM" id="SSF52172">
    <property type="entry name" value="CheY-like"/>
    <property type="match status" value="1"/>
</dbReference>
<dbReference type="EC" id="2.7.13.3" evidence="3"/>
<evidence type="ECO:0000259" key="20">
    <source>
        <dbReference type="PROSITE" id="PS50110"/>
    </source>
</evidence>
<evidence type="ECO:0000259" key="21">
    <source>
        <dbReference type="PROSITE" id="PS50112"/>
    </source>
</evidence>
<keyword evidence="7" id="KW-0547">Nucleotide-binding</keyword>
<dbReference type="CDD" id="cd16922">
    <property type="entry name" value="HATPase_EvgS-ArcB-TorS-like"/>
    <property type="match status" value="1"/>
</dbReference>
<proteinExistence type="predicted"/>
<dbReference type="Gene3D" id="3.30.565.10">
    <property type="entry name" value="Histidine kinase-like ATPase, C-terminal domain"/>
    <property type="match status" value="1"/>
</dbReference>
<evidence type="ECO:0000259" key="23">
    <source>
        <dbReference type="PROSITE" id="PS50885"/>
    </source>
</evidence>
<evidence type="ECO:0000256" key="9">
    <source>
        <dbReference type="ARBA" id="ARBA00022840"/>
    </source>
</evidence>
<name>A0A6I2L3Z3_9BURK</name>
<sequence>MRLAWRRNILLRLSFGIFLAVAISTAIYTTYVMQSLHSEAEQKLRERAERLAAVLSQALARPLFDINSAAVSSVVDASGATPEVLVLRVLAPNGAELASYVSPMKEPVASIRVRREIQFADARRSYPVGAIDLAYSRQQMDSDLNRQIFNTVAANLLLALAIVLSIFIVGRRAARPFADIRIGLEKLTRGETDIKLSGIGRADQVGRLSDAVLRFRDTLVRLRDAERALRDLNAELEQRIDARTAELSRSMQMARDSQANLQTIVDTALDAVVRMDLEGRIVGWNRQAEAIFGWKREEALGLELDRTIIPPRFRYDHKRGMLRYLTSGASDVLDTRIEVYALRRNGEEFPIELAITRVRTEEHDSFEFCAFIRDISERREREQKLVTANVMAEAANIAKSEFLANMSHEIRTPMSAVIGMAYLALRTDLTPQQHDYISKIHRAALTLLGIINDILDFSKIEAGRLEVEAIPFALEDVLANVNSVTAQRAADKQLNYRVQVAPQVPAYLVGDPLRLGQVLINLVNNAVKFTLEGELELLCELRGATDDDKAVLRFTVRDSGIGMTPQQKSRLFRAFSQANGSTTRQFGGTGLGLSISQQLVRLMGGNIEVESTVDRGSTFRFDLPFALSDEAALANQLATHHAPAAELTLDAAPQRTARVLLAEDSADNQDVTRDLLRLQGLDVEVVANGREVVERLREAGPLAYDLVLMDLGMPVMDGHEATRLLRMDSRFAELPIIAVTSHALSGVQARCLEEGMQDYITKPIDPQRLYRVLSRWLGISMKVIPPKPPLPESEAAAFCASAADARKALAELAALVAEFSGESVDHFKHARACLGTLLSPQLMARLDHHMEQYEFEAAGKLLAEAIKDQEAS</sequence>
<dbReference type="InterPro" id="IPR036097">
    <property type="entry name" value="HisK_dim/P_sf"/>
</dbReference>
<dbReference type="Gene3D" id="3.30.450.20">
    <property type="entry name" value="PAS domain"/>
    <property type="match status" value="1"/>
</dbReference>
<dbReference type="InterPro" id="IPR003660">
    <property type="entry name" value="HAMP_dom"/>
</dbReference>
<dbReference type="Gene3D" id="3.40.50.2300">
    <property type="match status" value="1"/>
</dbReference>
<dbReference type="Pfam" id="PF00512">
    <property type="entry name" value="HisKA"/>
    <property type="match status" value="1"/>
</dbReference>
<keyword evidence="6" id="KW-0732">Signal</keyword>
<evidence type="ECO:0000256" key="13">
    <source>
        <dbReference type="ARBA" id="ARBA00064003"/>
    </source>
</evidence>
<dbReference type="NCBIfam" id="TIGR00229">
    <property type="entry name" value="sensory_box"/>
    <property type="match status" value="1"/>
</dbReference>
<keyword evidence="18" id="KW-0812">Transmembrane</keyword>
<feature type="domain" description="PAC" evidence="22">
    <location>
        <begin position="335"/>
        <end position="387"/>
    </location>
</feature>
<dbReference type="InterPro" id="IPR003661">
    <property type="entry name" value="HisK_dim/P_dom"/>
</dbReference>
<evidence type="ECO:0000256" key="11">
    <source>
        <dbReference type="ARBA" id="ARBA00023026"/>
    </source>
</evidence>
<dbReference type="PROSITE" id="PS50113">
    <property type="entry name" value="PAC"/>
    <property type="match status" value="1"/>
</dbReference>
<dbReference type="Pfam" id="PF02518">
    <property type="entry name" value="HATPase_c"/>
    <property type="match status" value="1"/>
</dbReference>
<dbReference type="EMBL" id="WKJK01000013">
    <property type="protein sequence ID" value="MRW92861.1"/>
    <property type="molecule type" value="Genomic_DNA"/>
</dbReference>
<comment type="catalytic activity">
    <reaction evidence="1">
        <text>ATP + protein L-histidine = ADP + protein N-phospho-L-histidine.</text>
        <dbReference type="EC" id="2.7.13.3"/>
    </reaction>
</comment>
<organism evidence="24 25">
    <name type="scientific">Duganella guangzhouensis</name>
    <dbReference type="NCBI Taxonomy" id="2666084"/>
    <lineage>
        <taxon>Bacteria</taxon>
        <taxon>Pseudomonadati</taxon>
        <taxon>Pseudomonadota</taxon>
        <taxon>Betaproteobacteria</taxon>
        <taxon>Burkholderiales</taxon>
        <taxon>Oxalobacteraceae</taxon>
        <taxon>Telluria group</taxon>
        <taxon>Duganella</taxon>
    </lineage>
</organism>
<dbReference type="Pfam" id="PF00072">
    <property type="entry name" value="Response_reg"/>
    <property type="match status" value="1"/>
</dbReference>
<dbReference type="InterPro" id="IPR036890">
    <property type="entry name" value="HATPase_C_sf"/>
</dbReference>
<dbReference type="CDD" id="cd00130">
    <property type="entry name" value="PAS"/>
    <property type="match status" value="1"/>
</dbReference>
<evidence type="ECO:0000256" key="17">
    <source>
        <dbReference type="SAM" id="Coils"/>
    </source>
</evidence>